<evidence type="ECO:0000256" key="2">
    <source>
        <dbReference type="ARBA" id="ARBA00022771"/>
    </source>
</evidence>
<evidence type="ECO:0000256" key="3">
    <source>
        <dbReference type="ARBA" id="ARBA00022833"/>
    </source>
</evidence>
<dbReference type="InterPro" id="IPR017907">
    <property type="entry name" value="Znf_RING_CS"/>
</dbReference>
<dbReference type="SUPFAM" id="SSF57850">
    <property type="entry name" value="RING/U-box"/>
    <property type="match status" value="1"/>
</dbReference>
<keyword evidence="2 4" id="KW-0863">Zinc-finger</keyword>
<feature type="domain" description="RING-type" evidence="6">
    <location>
        <begin position="407"/>
        <end position="449"/>
    </location>
</feature>
<evidence type="ECO:0000256" key="1">
    <source>
        <dbReference type="ARBA" id="ARBA00022723"/>
    </source>
</evidence>
<feature type="region of interest" description="Disordered" evidence="5">
    <location>
        <begin position="158"/>
        <end position="279"/>
    </location>
</feature>
<dbReference type="InterPro" id="IPR001841">
    <property type="entry name" value="Znf_RING"/>
</dbReference>
<feature type="compositionally biased region" description="Polar residues" evidence="5">
    <location>
        <begin position="166"/>
        <end position="193"/>
    </location>
</feature>
<proteinExistence type="predicted"/>
<evidence type="ECO:0000256" key="4">
    <source>
        <dbReference type="PROSITE-ProRule" id="PRU00175"/>
    </source>
</evidence>
<dbReference type="Gene3D" id="3.30.40.10">
    <property type="entry name" value="Zinc/RING finger domain, C3HC4 (zinc finger)"/>
    <property type="match status" value="1"/>
</dbReference>
<evidence type="ECO:0000259" key="6">
    <source>
        <dbReference type="PROSITE" id="PS50089"/>
    </source>
</evidence>
<dbReference type="Proteomes" id="UP000815325">
    <property type="component" value="Unassembled WGS sequence"/>
</dbReference>
<sequence>MHAQSPFCWLRALARSHPRGTGSMMSTFCMSVSTRVHALSVAQNLPVCSHPSLLQALMHAHPTVQSQPTPPGVRWAADPYMLGMPANRCMPLSPMISTPMFACLPAAAPSPHARVACQLTSALLLARWQLHQALLHQALMHANSSSMENLQVLDNNQLVPGYPPSMSRSSEQGASSLVGGSSPPESVQGTSCGASPRLQGLRDGGGAIPPFCPDDLPPGTIGLRSSRPTIGEEGEDEEIAQEAGSPRSAHLPDAIGIGHQGSSATGCSSQDRATTGSAGPVGLMTSASCDVGDMLQPRGSIGDIPSAVHSPQGRRRTHTPSENGSVTLVGMPSMERRRGGLSSVILPGGGAGMGRGSVFGGSSYGGVGASEGPSVHGAPLEQADSPNQQRASPTGDFPPSEANETLCGICFDHNCLLRIAGCKHAMCDECAHQLLGTMVNAPLPCPFCRCVQCTQNIVRGST</sequence>
<keyword evidence="3" id="KW-0862">Zinc</keyword>
<evidence type="ECO:0000313" key="7">
    <source>
        <dbReference type="EMBL" id="KAF5833638.1"/>
    </source>
</evidence>
<evidence type="ECO:0000256" key="5">
    <source>
        <dbReference type="SAM" id="MobiDB-lite"/>
    </source>
</evidence>
<accession>A0ABZ3KWU0</accession>
<dbReference type="SMART" id="SM00184">
    <property type="entry name" value="RING"/>
    <property type="match status" value="1"/>
</dbReference>
<gene>
    <name evidence="7" type="ORF">DUNSADRAFT_9981</name>
</gene>
<keyword evidence="8" id="KW-1185">Reference proteome</keyword>
<organism evidence="7 8">
    <name type="scientific">Dunaliella salina</name>
    <name type="common">Green alga</name>
    <name type="synonym">Protococcus salinus</name>
    <dbReference type="NCBI Taxonomy" id="3046"/>
    <lineage>
        <taxon>Eukaryota</taxon>
        <taxon>Viridiplantae</taxon>
        <taxon>Chlorophyta</taxon>
        <taxon>core chlorophytes</taxon>
        <taxon>Chlorophyceae</taxon>
        <taxon>CS clade</taxon>
        <taxon>Chlamydomonadales</taxon>
        <taxon>Dunaliellaceae</taxon>
        <taxon>Dunaliella</taxon>
    </lineage>
</organism>
<feature type="region of interest" description="Disordered" evidence="5">
    <location>
        <begin position="294"/>
        <end position="328"/>
    </location>
</feature>
<dbReference type="EMBL" id="MU069799">
    <property type="protein sequence ID" value="KAF5833638.1"/>
    <property type="molecule type" value="Genomic_DNA"/>
</dbReference>
<dbReference type="PROSITE" id="PS50089">
    <property type="entry name" value="ZF_RING_2"/>
    <property type="match status" value="1"/>
</dbReference>
<keyword evidence="1" id="KW-0479">Metal-binding</keyword>
<dbReference type="PROSITE" id="PS00518">
    <property type="entry name" value="ZF_RING_1"/>
    <property type="match status" value="1"/>
</dbReference>
<name>A0ABZ3KWU0_DUNSA</name>
<reference evidence="7" key="1">
    <citation type="submission" date="2017-08" db="EMBL/GenBank/DDBJ databases">
        <authorList>
            <person name="Polle J.E."/>
            <person name="Barry K."/>
            <person name="Cushman J."/>
            <person name="Schmutz J."/>
            <person name="Tran D."/>
            <person name="Hathwaick L.T."/>
            <person name="Yim W.C."/>
            <person name="Jenkins J."/>
            <person name="Mckie-Krisberg Z.M."/>
            <person name="Prochnik S."/>
            <person name="Lindquist E."/>
            <person name="Dockter R.B."/>
            <person name="Adam C."/>
            <person name="Molina H."/>
            <person name="Bunkerborg J."/>
            <person name="Jin E."/>
            <person name="Buchheim M."/>
            <person name="Magnuson J."/>
        </authorList>
    </citation>
    <scope>NUCLEOTIDE SEQUENCE</scope>
    <source>
        <strain evidence="7">CCAP 19/18</strain>
    </source>
</reference>
<evidence type="ECO:0000313" key="8">
    <source>
        <dbReference type="Proteomes" id="UP000815325"/>
    </source>
</evidence>
<protein>
    <recommendedName>
        <fullName evidence="6">RING-type domain-containing protein</fullName>
    </recommendedName>
</protein>
<dbReference type="InterPro" id="IPR013083">
    <property type="entry name" value="Znf_RING/FYVE/PHD"/>
</dbReference>
<feature type="region of interest" description="Disordered" evidence="5">
    <location>
        <begin position="370"/>
        <end position="398"/>
    </location>
</feature>
<feature type="compositionally biased region" description="Polar residues" evidence="5">
    <location>
        <begin position="260"/>
        <end position="277"/>
    </location>
</feature>
<comment type="caution">
    <text evidence="7">The sequence shown here is derived from an EMBL/GenBank/DDBJ whole genome shotgun (WGS) entry which is preliminary data.</text>
</comment>